<evidence type="ECO:0000313" key="9">
    <source>
        <dbReference type="Proteomes" id="UP000239156"/>
    </source>
</evidence>
<dbReference type="InterPro" id="IPR027417">
    <property type="entry name" value="P-loop_NTPase"/>
</dbReference>
<evidence type="ECO:0000313" key="8">
    <source>
        <dbReference type="EMBL" id="POV98528.1"/>
    </source>
</evidence>
<dbReference type="EMBL" id="PKSL01000224">
    <property type="protein sequence ID" value="POV98528.1"/>
    <property type="molecule type" value="Genomic_DNA"/>
</dbReference>
<dbReference type="AlphaFoldDB" id="A0A2S4UMJ2"/>
<feature type="compositionally biased region" description="Low complexity" evidence="6">
    <location>
        <begin position="298"/>
        <end position="315"/>
    </location>
</feature>
<feature type="compositionally biased region" description="Basic and acidic residues" evidence="6">
    <location>
        <begin position="271"/>
        <end position="286"/>
    </location>
</feature>
<feature type="region of interest" description="Disordered" evidence="6">
    <location>
        <begin position="270"/>
        <end position="354"/>
    </location>
</feature>
<dbReference type="GO" id="GO:0000054">
    <property type="term" value="P:ribosomal subunit export from nucleus"/>
    <property type="evidence" value="ECO:0007669"/>
    <property type="project" value="TreeGrafter"/>
</dbReference>
<evidence type="ECO:0000256" key="1">
    <source>
        <dbReference type="ARBA" id="ARBA00004496"/>
    </source>
</evidence>
<dbReference type="Pfam" id="PF01926">
    <property type="entry name" value="MMR_HSR1"/>
    <property type="match status" value="1"/>
</dbReference>
<dbReference type="Proteomes" id="UP000239156">
    <property type="component" value="Unassembled WGS sequence"/>
</dbReference>
<keyword evidence="3" id="KW-0547">Nucleotide-binding</keyword>
<feature type="domain" description="CP-type G" evidence="7">
    <location>
        <begin position="159"/>
        <end position="451"/>
    </location>
</feature>
<gene>
    <name evidence="8" type="ORF">PSTT_14374</name>
</gene>
<dbReference type="SUPFAM" id="SSF52540">
    <property type="entry name" value="P-loop containing nucleoside triphosphate hydrolases"/>
    <property type="match status" value="1"/>
</dbReference>
<proteinExistence type="predicted"/>
<keyword evidence="2" id="KW-0963">Cytoplasm</keyword>
<dbReference type="PANTHER" id="PTHR45709">
    <property type="entry name" value="LARGE SUBUNIT GTPASE 1 HOMOLOG-RELATED"/>
    <property type="match status" value="1"/>
</dbReference>
<feature type="compositionally biased region" description="Polar residues" evidence="6">
    <location>
        <begin position="331"/>
        <end position="353"/>
    </location>
</feature>
<name>A0A2S4UMJ2_9BASI</name>
<dbReference type="PROSITE" id="PS51721">
    <property type="entry name" value="G_CP"/>
    <property type="match status" value="1"/>
</dbReference>
<comment type="caution">
    <text evidence="8">The sequence shown here is derived from an EMBL/GenBank/DDBJ whole genome shotgun (WGS) entry which is preliminary data.</text>
</comment>
<evidence type="ECO:0000259" key="7">
    <source>
        <dbReference type="PROSITE" id="PS51721"/>
    </source>
</evidence>
<dbReference type="CDD" id="cd01857">
    <property type="entry name" value="HSR1_MMR1"/>
    <property type="match status" value="1"/>
</dbReference>
<keyword evidence="5" id="KW-0342">GTP-binding</keyword>
<feature type="region of interest" description="Disordered" evidence="6">
    <location>
        <begin position="695"/>
        <end position="724"/>
    </location>
</feature>
<accession>A0A2S4UMJ2</accession>
<dbReference type="VEuPathDB" id="FungiDB:PSTT_14374"/>
<sequence>MTHNHGLGKALMNHRAKTKKLEHERELHTTAVYENKPISVTQESDLENFLNTAAMAGVDFTAVRQNVVIVNSGNGSGSNNSKNPFLLSADDQAKVQATHLVHKDLLRVPRRPIWSESTTGAQLDRLERDAFLEWRKGLADLSDNRSLLLTPFERNIEVWRQLWRVVERSQLIVQIVDARNPLRFRCEDLEKYVHELSDQAAKTLEPDCDAFPSSSEPQTLKTNLLLVNKSDLLTDNQRKLWAQYFDSQGIQYAFFSAADAVALQAIEELEEPHSDSDDHDHDHDENSWEDEEAEEESSSTGDQSESSQASDTTSSEPEDVDNQIPPRSPPSALTESTSAKYSEPTTSTQTAPNLKTKILTVGELEELFLRHAETHLSKPLVTSSSNEESGASKLVVGLVGYPNVGKSSTINALVGSKKVSVSSTPGKTKHFQTIHLSPEVILCDCPGLVFPQFASTKAELVCDGVLPIDQMREHTGPISLITQRIPKEVLEATYGLQLQTLPTEEGGDGAVTASEFLTTYAIARGAFTGGGGQGRPDESKVSRPILKDYVSAKLLYCEPPPIEGLTADEFNAESREMKLKSSSQRKLAPTTRVPLNSDTFVKGVIGNDPSTRQSSRSQALDRNFLKDENKHAELIKVGIKGRRSLVDRNLLDTAGDLAKLRVSSDLNLYSIDDHGNQIRNIDIPNHLLNQAQLNQKPTSSKKHFKRNLNPSSHSKGKKNRSGRVMMNLSPSFPMQLLFASYFFVLSFHQHQLISFLLCLIVHSIFLP</sequence>
<organism evidence="8 9">
    <name type="scientific">Puccinia striiformis</name>
    <dbReference type="NCBI Taxonomy" id="27350"/>
    <lineage>
        <taxon>Eukaryota</taxon>
        <taxon>Fungi</taxon>
        <taxon>Dikarya</taxon>
        <taxon>Basidiomycota</taxon>
        <taxon>Pucciniomycotina</taxon>
        <taxon>Pucciniomycetes</taxon>
        <taxon>Pucciniales</taxon>
        <taxon>Pucciniaceae</taxon>
        <taxon>Puccinia</taxon>
    </lineage>
</organism>
<dbReference type="GO" id="GO:0005525">
    <property type="term" value="F:GTP binding"/>
    <property type="evidence" value="ECO:0007669"/>
    <property type="project" value="UniProtKB-KW"/>
</dbReference>
<evidence type="ECO:0000256" key="6">
    <source>
        <dbReference type="SAM" id="MobiDB-lite"/>
    </source>
</evidence>
<dbReference type="InterPro" id="IPR006073">
    <property type="entry name" value="GTP-bd"/>
</dbReference>
<evidence type="ECO:0000256" key="3">
    <source>
        <dbReference type="ARBA" id="ARBA00022741"/>
    </source>
</evidence>
<dbReference type="VEuPathDB" id="FungiDB:PSHT_04194"/>
<keyword evidence="9" id="KW-1185">Reference proteome</keyword>
<dbReference type="GO" id="GO:0003924">
    <property type="term" value="F:GTPase activity"/>
    <property type="evidence" value="ECO:0007669"/>
    <property type="project" value="InterPro"/>
</dbReference>
<dbReference type="PANTHER" id="PTHR45709:SF2">
    <property type="entry name" value="LARGE SUBUNIT GTPASE 1 HOMOLOG"/>
    <property type="match status" value="1"/>
</dbReference>
<evidence type="ECO:0000256" key="5">
    <source>
        <dbReference type="ARBA" id="ARBA00023134"/>
    </source>
</evidence>
<evidence type="ECO:0000256" key="2">
    <source>
        <dbReference type="ARBA" id="ARBA00022490"/>
    </source>
</evidence>
<dbReference type="Gene3D" id="3.40.50.300">
    <property type="entry name" value="P-loop containing nucleotide triphosphate hydrolases"/>
    <property type="match status" value="1"/>
</dbReference>
<keyword evidence="4" id="KW-0378">Hydrolase</keyword>
<comment type="subcellular location">
    <subcellularLocation>
        <location evidence="1">Cytoplasm</location>
    </subcellularLocation>
</comment>
<reference evidence="8" key="1">
    <citation type="submission" date="2017-12" db="EMBL/GenBank/DDBJ databases">
        <title>Gene loss provides genomic basis for host adaptation in cereal stripe rust fungi.</title>
        <authorList>
            <person name="Xia C."/>
        </authorList>
    </citation>
    <scope>NUCLEOTIDE SEQUENCE [LARGE SCALE GENOMIC DNA]</scope>
    <source>
        <strain evidence="8">93-210</strain>
    </source>
</reference>
<feature type="compositionally biased region" description="Acidic residues" evidence="6">
    <location>
        <begin position="287"/>
        <end position="297"/>
    </location>
</feature>
<dbReference type="InterPro" id="IPR043358">
    <property type="entry name" value="GNL1-like"/>
</dbReference>
<evidence type="ECO:0000256" key="4">
    <source>
        <dbReference type="ARBA" id="ARBA00022801"/>
    </source>
</evidence>
<protein>
    <recommendedName>
        <fullName evidence="7">CP-type G domain-containing protein</fullName>
    </recommendedName>
</protein>
<dbReference type="InterPro" id="IPR030378">
    <property type="entry name" value="G_CP_dom"/>
</dbReference>
<dbReference type="GO" id="GO:0005829">
    <property type="term" value="C:cytosol"/>
    <property type="evidence" value="ECO:0007669"/>
    <property type="project" value="TreeGrafter"/>
</dbReference>